<name>A0A133Q2L8_STALU</name>
<dbReference type="InterPro" id="IPR030395">
    <property type="entry name" value="GP_PDE_dom"/>
</dbReference>
<evidence type="ECO:0000313" key="4">
    <source>
        <dbReference type="Proteomes" id="UP000070063"/>
    </source>
</evidence>
<feature type="domain" description="GP-PDE" evidence="1">
    <location>
        <begin position="10"/>
        <end position="248"/>
    </location>
</feature>
<dbReference type="RefSeq" id="WP_002458854.1">
    <property type="nucleotide sequence ID" value="NZ_AP021848.1"/>
</dbReference>
<dbReference type="EMBL" id="SCHB01000006">
    <property type="protein sequence ID" value="TBW71678.1"/>
    <property type="molecule type" value="Genomic_DNA"/>
</dbReference>
<dbReference type="GO" id="GO:0006629">
    <property type="term" value="P:lipid metabolic process"/>
    <property type="evidence" value="ECO:0007669"/>
    <property type="project" value="InterPro"/>
</dbReference>
<evidence type="ECO:0000313" key="5">
    <source>
        <dbReference type="Proteomes" id="UP000293637"/>
    </source>
</evidence>
<dbReference type="InterPro" id="IPR017946">
    <property type="entry name" value="PLC-like_Pdiesterase_TIM-brl"/>
</dbReference>
<dbReference type="Proteomes" id="UP000293637">
    <property type="component" value="Unassembled WGS sequence"/>
</dbReference>
<dbReference type="SUPFAM" id="SSF51695">
    <property type="entry name" value="PLC-like phosphodiesterases"/>
    <property type="match status" value="1"/>
</dbReference>
<evidence type="ECO:0000313" key="3">
    <source>
        <dbReference type="EMBL" id="TBW71678.1"/>
    </source>
</evidence>
<dbReference type="AlphaFoldDB" id="A0A133Q2L8"/>
<dbReference type="GO" id="GO:0008081">
    <property type="term" value="F:phosphoric diester hydrolase activity"/>
    <property type="evidence" value="ECO:0007669"/>
    <property type="project" value="InterPro"/>
</dbReference>
<dbReference type="EMBL" id="LRQI01000079">
    <property type="protein sequence ID" value="KXA37112.1"/>
    <property type="molecule type" value="Genomic_DNA"/>
</dbReference>
<gene>
    <name evidence="3" type="ORF">EQ812_09365</name>
    <name evidence="2" type="ORF">HMPREF3225_02066</name>
</gene>
<dbReference type="PANTHER" id="PTHR46211">
    <property type="entry name" value="GLYCEROPHOSPHORYL DIESTER PHOSPHODIESTERASE"/>
    <property type="match status" value="1"/>
</dbReference>
<evidence type="ECO:0000259" key="1">
    <source>
        <dbReference type="PROSITE" id="PS51704"/>
    </source>
</evidence>
<reference evidence="3 5" key="2">
    <citation type="journal article" date="2019" name="Sci. Transl. Med.">
        <title>Quorum sensing between bacterial species on the skin protects against epidermal injury in atopic dermatitis.</title>
        <authorList>
            <person name="Williams M.R."/>
        </authorList>
    </citation>
    <scope>NUCLEOTIDE SEQUENCE [LARGE SCALE GENOMIC DNA]</scope>
    <source>
        <strain evidence="3 5">E7</strain>
    </source>
</reference>
<comment type="caution">
    <text evidence="3">The sequence shown here is derived from an EMBL/GenBank/DDBJ whole genome shotgun (WGS) entry which is preliminary data.</text>
</comment>
<proteinExistence type="predicted"/>
<reference evidence="2 4" key="1">
    <citation type="submission" date="2016-01" db="EMBL/GenBank/DDBJ databases">
        <authorList>
            <person name="Mitreva M."/>
            <person name="Pepin K.H."/>
            <person name="Mihindukulasuriya K.A."/>
            <person name="Fulton R."/>
            <person name="Fronick C."/>
            <person name="O'Laughlin M."/>
            <person name="Miner T."/>
            <person name="Herter B."/>
            <person name="Rosa B.A."/>
            <person name="Cordes M."/>
            <person name="Tomlinson C."/>
            <person name="Wollam A."/>
            <person name="Palsikar V.B."/>
            <person name="Mardis E.R."/>
            <person name="Wilson R.K."/>
        </authorList>
    </citation>
    <scope>NUCLEOTIDE SEQUENCE [LARGE SCALE GENOMIC DNA]</scope>
    <source>
        <strain evidence="2 4">MJR7738</strain>
    </source>
</reference>
<dbReference type="PROSITE" id="PS51704">
    <property type="entry name" value="GP_PDE"/>
    <property type="match status" value="1"/>
</dbReference>
<organism evidence="3 5">
    <name type="scientific">Staphylococcus lugdunensis</name>
    <dbReference type="NCBI Taxonomy" id="28035"/>
    <lineage>
        <taxon>Bacteria</taxon>
        <taxon>Bacillati</taxon>
        <taxon>Bacillota</taxon>
        <taxon>Bacilli</taxon>
        <taxon>Bacillales</taxon>
        <taxon>Staphylococcaceae</taxon>
        <taxon>Staphylococcus</taxon>
    </lineage>
</organism>
<dbReference type="Gene3D" id="3.20.20.190">
    <property type="entry name" value="Phosphatidylinositol (PI) phosphodiesterase"/>
    <property type="match status" value="1"/>
</dbReference>
<dbReference type="Proteomes" id="UP000070063">
    <property type="component" value="Unassembled WGS sequence"/>
</dbReference>
<dbReference type="GeneID" id="58089505"/>
<evidence type="ECO:0000313" key="2">
    <source>
        <dbReference type="EMBL" id="KXA37112.1"/>
    </source>
</evidence>
<accession>A0A133Q2L8</accession>
<protein>
    <submittedName>
        <fullName evidence="2 3">Glycerophosphodiester phosphodiesterase</fullName>
    </submittedName>
</protein>
<dbReference type="Pfam" id="PF03009">
    <property type="entry name" value="GDPD"/>
    <property type="match status" value="1"/>
</dbReference>
<sequence>MTISRPNSTFSIVAHRGLSKRYPENSYIGLKAALELPIDMLEIDVHYTKDKQLVVIHDDTIDRTSNGRGKVIDYTYEQLQQFDFGIKWGEAFKGTRISKLEDILQLARQYSKILLIELKVPQQYPGIEDMLLDVLDRYHMPKRQVILQSFDEESVRSIATKTTEYKLGVLISKKKYWHRLPNFEDISQYADYINPNYSIVTKKFIDGAHQVNLKVMPYTVNEAKAAQSLIKLGVDGIITDIPDELFQL</sequence>
<dbReference type="PANTHER" id="PTHR46211:SF1">
    <property type="entry name" value="GLYCEROPHOSPHODIESTER PHOSPHODIESTERASE, CYTOPLASMIC"/>
    <property type="match status" value="1"/>
</dbReference>
<dbReference type="eggNOG" id="COG0584">
    <property type="taxonomic scope" value="Bacteria"/>
</dbReference>
<dbReference type="STRING" id="28035.B6N84_05805"/>